<feature type="domain" description="Centrosomal protein of 76 kDa C-terminal" evidence="1">
    <location>
        <begin position="87"/>
        <end position="123"/>
    </location>
</feature>
<name>A0A7J7EUQ7_DICBM</name>
<accession>A0A7J7EUQ7</accession>
<evidence type="ECO:0000313" key="3">
    <source>
        <dbReference type="Proteomes" id="UP000551758"/>
    </source>
</evidence>
<dbReference type="EMBL" id="JACDTQ010002401">
    <property type="protein sequence ID" value="KAF5919176.1"/>
    <property type="molecule type" value="Genomic_DNA"/>
</dbReference>
<keyword evidence="3" id="KW-1185">Reference proteome</keyword>
<dbReference type="InterPro" id="IPR056288">
    <property type="entry name" value="CEP76_C"/>
</dbReference>
<reference evidence="2 3" key="1">
    <citation type="journal article" date="2020" name="Mol. Biol. Evol.">
        <title>Interspecific Gene Flow and the Evolution of Specialization in Black and White Rhinoceros.</title>
        <authorList>
            <person name="Moodley Y."/>
            <person name="Westbury M.V."/>
            <person name="Russo I.M."/>
            <person name="Gopalakrishnan S."/>
            <person name="Rakotoarivelo A."/>
            <person name="Olsen R.A."/>
            <person name="Prost S."/>
            <person name="Tunstall T."/>
            <person name="Ryder O.A."/>
            <person name="Dalen L."/>
            <person name="Bruford M.W."/>
        </authorList>
    </citation>
    <scope>NUCLEOTIDE SEQUENCE [LARGE SCALE GENOMIC DNA]</scope>
    <source>
        <strain evidence="2">SBR-YM</strain>
        <tissue evidence="2">Skin</tissue>
    </source>
</reference>
<evidence type="ECO:0000259" key="1">
    <source>
        <dbReference type="Pfam" id="PF24652"/>
    </source>
</evidence>
<comment type="caution">
    <text evidence="2">The sequence shown here is derived from an EMBL/GenBank/DDBJ whole genome shotgun (WGS) entry which is preliminary data.</text>
</comment>
<dbReference type="Pfam" id="PF24652">
    <property type="entry name" value="CEP76_C"/>
    <property type="match status" value="1"/>
</dbReference>
<organism evidence="2 3">
    <name type="scientific">Diceros bicornis minor</name>
    <name type="common">South-central black rhinoceros</name>
    <dbReference type="NCBI Taxonomy" id="77932"/>
    <lineage>
        <taxon>Eukaryota</taxon>
        <taxon>Metazoa</taxon>
        <taxon>Chordata</taxon>
        <taxon>Craniata</taxon>
        <taxon>Vertebrata</taxon>
        <taxon>Euteleostomi</taxon>
        <taxon>Mammalia</taxon>
        <taxon>Eutheria</taxon>
        <taxon>Laurasiatheria</taxon>
        <taxon>Perissodactyla</taxon>
        <taxon>Rhinocerotidae</taxon>
        <taxon>Diceros</taxon>
    </lineage>
</organism>
<proteinExistence type="predicted"/>
<gene>
    <name evidence="2" type="ORF">HPG69_003816</name>
</gene>
<protein>
    <recommendedName>
        <fullName evidence="1">Centrosomal protein of 76 kDa C-terminal domain-containing protein</fullName>
    </recommendedName>
</protein>
<sequence length="165" mass="17984">MMNPNGKALSEEAVKSVCAPGAVIFLPPFLPLCASMIDASLITFAFYEYQRATSISAGNEEFQDAMRRLYLMLAHLKDSQYLFHIGMQEIICCHGDQVRLAAPVLVFTYPESTRAARITLACKHPGRRGAGPAAPLRHYVRARGGAWSVITSPGAGRGQQTPSRC</sequence>
<dbReference type="AlphaFoldDB" id="A0A7J7EUQ7"/>
<dbReference type="Proteomes" id="UP000551758">
    <property type="component" value="Unassembled WGS sequence"/>
</dbReference>
<evidence type="ECO:0000313" key="2">
    <source>
        <dbReference type="EMBL" id="KAF5919176.1"/>
    </source>
</evidence>